<dbReference type="AlphaFoldDB" id="A0A369WFP2"/>
<protein>
    <submittedName>
        <fullName evidence="2">DUF3012 domain-containing protein</fullName>
    </submittedName>
</protein>
<feature type="chain" id="PRO_5016885916" evidence="1">
    <location>
        <begin position="20"/>
        <end position="55"/>
    </location>
</feature>
<keyword evidence="3" id="KW-1185">Reference proteome</keyword>
<dbReference type="Pfam" id="PF11216">
    <property type="entry name" value="DUF3012"/>
    <property type="match status" value="1"/>
</dbReference>
<proteinExistence type="predicted"/>
<feature type="signal peptide" evidence="1">
    <location>
        <begin position="1"/>
        <end position="19"/>
    </location>
</feature>
<dbReference type="InterPro" id="IPR021379">
    <property type="entry name" value="DUF3012"/>
</dbReference>
<dbReference type="OrthoDB" id="5609437at2"/>
<gene>
    <name evidence="2" type="ORF">DV711_11370</name>
</gene>
<keyword evidence="1" id="KW-0732">Signal</keyword>
<evidence type="ECO:0000256" key="1">
    <source>
        <dbReference type="SAM" id="SignalP"/>
    </source>
</evidence>
<name>A0A369WFP2_9GAMM</name>
<dbReference type="PROSITE" id="PS51257">
    <property type="entry name" value="PROKAR_LIPOPROTEIN"/>
    <property type="match status" value="1"/>
</dbReference>
<dbReference type="EMBL" id="QQOH01000003">
    <property type="protein sequence ID" value="RDE19484.1"/>
    <property type="molecule type" value="Genomic_DNA"/>
</dbReference>
<dbReference type="Proteomes" id="UP000253769">
    <property type="component" value="Unassembled WGS sequence"/>
</dbReference>
<accession>A0A369WFP2</accession>
<evidence type="ECO:0000313" key="3">
    <source>
        <dbReference type="Proteomes" id="UP000253769"/>
    </source>
</evidence>
<organism evidence="2 3">
    <name type="scientific">Motiliproteus coralliicola</name>
    <dbReference type="NCBI Taxonomy" id="2283196"/>
    <lineage>
        <taxon>Bacteria</taxon>
        <taxon>Pseudomonadati</taxon>
        <taxon>Pseudomonadota</taxon>
        <taxon>Gammaproteobacteria</taxon>
        <taxon>Oceanospirillales</taxon>
        <taxon>Oceanospirillaceae</taxon>
        <taxon>Motiliproteus</taxon>
    </lineage>
</organism>
<sequence>MKKCFMACALAFSAVLLQGCSPEVGSKEWCTDLKEKPKGEWTANEAKDFTKHCIL</sequence>
<comment type="caution">
    <text evidence="2">The sequence shown here is derived from an EMBL/GenBank/DDBJ whole genome shotgun (WGS) entry which is preliminary data.</text>
</comment>
<reference evidence="2 3" key="1">
    <citation type="submission" date="2018-07" db="EMBL/GenBank/DDBJ databases">
        <title>Motiliproteus coralliicola sp. nov., a bacterium isolated from Coral.</title>
        <authorList>
            <person name="Wang G."/>
        </authorList>
    </citation>
    <scope>NUCLEOTIDE SEQUENCE [LARGE SCALE GENOMIC DNA]</scope>
    <source>
        <strain evidence="2 3">C34</strain>
    </source>
</reference>
<evidence type="ECO:0000313" key="2">
    <source>
        <dbReference type="EMBL" id="RDE19484.1"/>
    </source>
</evidence>